<dbReference type="Pfam" id="PF05916">
    <property type="entry name" value="Sld5"/>
    <property type="match status" value="1"/>
</dbReference>
<evidence type="ECO:0000256" key="3">
    <source>
        <dbReference type="ARBA" id="ARBA00015139"/>
    </source>
</evidence>
<dbReference type="Proteomes" id="UP000716291">
    <property type="component" value="Unassembled WGS sequence"/>
</dbReference>
<comment type="subunit">
    <text evidence="7">Component of the GINS complex.</text>
</comment>
<dbReference type="GO" id="GO:0006260">
    <property type="term" value="P:DNA replication"/>
    <property type="evidence" value="ECO:0007669"/>
    <property type="project" value="UniProtKB-KW"/>
</dbReference>
<dbReference type="SUPFAM" id="SSF160059">
    <property type="entry name" value="PriA/YqbF domain"/>
    <property type="match status" value="1"/>
</dbReference>
<keyword evidence="4 7" id="KW-0235">DNA replication</keyword>
<comment type="subcellular location">
    <subcellularLocation>
        <location evidence="1 7">Nucleus</location>
    </subcellularLocation>
</comment>
<dbReference type="GO" id="GO:0000811">
    <property type="term" value="C:GINS complex"/>
    <property type="evidence" value="ECO:0007669"/>
    <property type="project" value="TreeGrafter"/>
</dbReference>
<organism evidence="10 12">
    <name type="scientific">Rhizopus oryzae</name>
    <name type="common">Mucormycosis agent</name>
    <name type="synonym">Rhizopus arrhizus var. delemar</name>
    <dbReference type="NCBI Taxonomy" id="64495"/>
    <lineage>
        <taxon>Eukaryota</taxon>
        <taxon>Fungi</taxon>
        <taxon>Fungi incertae sedis</taxon>
        <taxon>Mucoromycota</taxon>
        <taxon>Mucoromycotina</taxon>
        <taxon>Mucoromycetes</taxon>
        <taxon>Mucorales</taxon>
        <taxon>Mucorineae</taxon>
        <taxon>Rhizopodaceae</taxon>
        <taxon>Rhizopus</taxon>
    </lineage>
</organism>
<evidence type="ECO:0000256" key="1">
    <source>
        <dbReference type="ARBA" id="ARBA00004123"/>
    </source>
</evidence>
<sequence length="183" mass="21482">MALPRAYQSAFTPSEIEFIANEQKIKIIPNVRLPAIHLIQEDVQPFRPPLTAEVFVWMALILKKENKCTIVCPEWLTVEHLKKRQEEEESHEEFSKLPFHYMELAQLLIETAPDDIPNVGQIRTLLKNLRETRQVKARMGLDVLDDKWLGMNNLSLMEINEIRPFFSKAFEEMRRLNIKDKGQ</sequence>
<dbReference type="CDD" id="cd11712">
    <property type="entry name" value="GINS_A_psf2"/>
    <property type="match status" value="1"/>
</dbReference>
<name>A0A9P6XI02_RHIOR</name>
<dbReference type="AlphaFoldDB" id="A0A9P6XI02"/>
<dbReference type="OrthoDB" id="1938138at2759"/>
<gene>
    <name evidence="11" type="ORF">G6F51_004690</name>
    <name evidence="10" type="ORF">G6F64_001593</name>
</gene>
<dbReference type="Proteomes" id="UP000717996">
    <property type="component" value="Unassembled WGS sequence"/>
</dbReference>
<feature type="domain" description="GINS subunit" evidence="8">
    <location>
        <begin position="75"/>
        <end position="175"/>
    </location>
</feature>
<comment type="similarity">
    <text evidence="2 7">Belongs to the GINS2/PSF2 family.</text>
</comment>
<dbReference type="InterPro" id="IPR021151">
    <property type="entry name" value="GINS_A"/>
</dbReference>
<dbReference type="PANTHER" id="PTHR12772">
    <property type="entry name" value="DNA REPLICATION COMPLEX GINS PROTEIN PSF2"/>
    <property type="match status" value="1"/>
</dbReference>
<dbReference type="GO" id="GO:0000727">
    <property type="term" value="P:double-strand break repair via break-induced replication"/>
    <property type="evidence" value="ECO:0007669"/>
    <property type="project" value="TreeGrafter"/>
</dbReference>
<dbReference type="PIRSF" id="PIRSF028998">
    <property type="entry name" value="GINS_Psf2_subgr"/>
    <property type="match status" value="1"/>
</dbReference>
<evidence type="ECO:0000313" key="11">
    <source>
        <dbReference type="EMBL" id="KAG1546751.1"/>
    </source>
</evidence>
<dbReference type="PANTHER" id="PTHR12772:SF0">
    <property type="entry name" value="DNA REPLICATION COMPLEX GINS PROTEIN PSF2"/>
    <property type="match status" value="1"/>
</dbReference>
<dbReference type="EMBL" id="JAANQT010000126">
    <property type="protein sequence ID" value="KAG1314280.1"/>
    <property type="molecule type" value="Genomic_DNA"/>
</dbReference>
<accession>A0A9P6XI02</accession>
<keyword evidence="6 7" id="KW-0539">Nucleus</keyword>
<evidence type="ECO:0000256" key="4">
    <source>
        <dbReference type="ARBA" id="ARBA00022705"/>
    </source>
</evidence>
<evidence type="ECO:0000256" key="5">
    <source>
        <dbReference type="ARBA" id="ARBA00022829"/>
    </source>
</evidence>
<proteinExistence type="inferred from homology"/>
<comment type="caution">
    <text evidence="10">The sequence shown here is derived from an EMBL/GenBank/DDBJ whole genome shotgun (WGS) entry which is preliminary data.</text>
</comment>
<keyword evidence="12" id="KW-1185">Reference proteome</keyword>
<dbReference type="GO" id="GO:0007059">
    <property type="term" value="P:chromosome segregation"/>
    <property type="evidence" value="ECO:0007669"/>
    <property type="project" value="UniProtKB-KW"/>
</dbReference>
<evidence type="ECO:0000259" key="8">
    <source>
        <dbReference type="Pfam" id="PF05916"/>
    </source>
</evidence>
<dbReference type="SUPFAM" id="SSF158573">
    <property type="entry name" value="GINS helical bundle-like"/>
    <property type="match status" value="1"/>
</dbReference>
<dbReference type="FunFam" id="3.40.5.50:FF:000001">
    <property type="entry name" value="DNA replication complex GINS protein PSF2"/>
    <property type="match status" value="1"/>
</dbReference>
<protein>
    <recommendedName>
        <fullName evidence="3 7">DNA replication complex GINS protein PSF2</fullName>
    </recommendedName>
</protein>
<dbReference type="Gene3D" id="3.40.5.50">
    <property type="match status" value="1"/>
</dbReference>
<dbReference type="CDD" id="cd21694">
    <property type="entry name" value="GINS_B_Psf2"/>
    <property type="match status" value="1"/>
</dbReference>
<dbReference type="InterPro" id="IPR056784">
    <property type="entry name" value="PSF2_N"/>
</dbReference>
<evidence type="ECO:0000313" key="12">
    <source>
        <dbReference type="Proteomes" id="UP000716291"/>
    </source>
</evidence>
<dbReference type="FunFam" id="1.20.58.1020:FF:000001">
    <property type="entry name" value="DNA replication complex GINS protein PSF2"/>
    <property type="match status" value="1"/>
</dbReference>
<dbReference type="InterPro" id="IPR007257">
    <property type="entry name" value="GINS_Psf2"/>
</dbReference>
<dbReference type="InterPro" id="IPR036224">
    <property type="entry name" value="GINS_bundle-like_dom_sf"/>
</dbReference>
<evidence type="ECO:0000259" key="9">
    <source>
        <dbReference type="Pfam" id="PF25005"/>
    </source>
</evidence>
<keyword evidence="5" id="KW-0159">Chromosome partition</keyword>
<evidence type="ECO:0000256" key="2">
    <source>
        <dbReference type="ARBA" id="ARBA00010565"/>
    </source>
</evidence>
<evidence type="ECO:0000256" key="7">
    <source>
        <dbReference type="PIRNR" id="PIRNR028998"/>
    </source>
</evidence>
<dbReference type="Gene3D" id="1.20.58.1020">
    <property type="match status" value="1"/>
</dbReference>
<dbReference type="EMBL" id="JAANIT010000535">
    <property type="protein sequence ID" value="KAG1546751.1"/>
    <property type="molecule type" value="Genomic_DNA"/>
</dbReference>
<feature type="domain" description="DNA replication complex GINS protein PSF2 N-terminal" evidence="9">
    <location>
        <begin position="12"/>
        <end position="71"/>
    </location>
</feature>
<reference evidence="10" key="1">
    <citation type="journal article" date="2020" name="Microb. Genom.">
        <title>Genetic diversity of clinical and environmental Mucorales isolates obtained from an investigation of mucormycosis cases among solid organ transplant recipients.</title>
        <authorList>
            <person name="Nguyen M.H."/>
            <person name="Kaul D."/>
            <person name="Muto C."/>
            <person name="Cheng S.J."/>
            <person name="Richter R.A."/>
            <person name="Bruno V.M."/>
            <person name="Liu G."/>
            <person name="Beyhan S."/>
            <person name="Sundermann A.J."/>
            <person name="Mounaud S."/>
            <person name="Pasculle A.W."/>
            <person name="Nierman W.C."/>
            <person name="Driscoll E."/>
            <person name="Cumbie R."/>
            <person name="Clancy C.J."/>
            <person name="Dupont C.L."/>
        </authorList>
    </citation>
    <scope>NUCLEOTIDE SEQUENCE</scope>
    <source>
        <strain evidence="10">GL11</strain>
        <strain evidence="11">GL16</strain>
    </source>
</reference>
<evidence type="ECO:0000256" key="6">
    <source>
        <dbReference type="ARBA" id="ARBA00023242"/>
    </source>
</evidence>
<evidence type="ECO:0000313" key="10">
    <source>
        <dbReference type="EMBL" id="KAG1314280.1"/>
    </source>
</evidence>
<dbReference type="Pfam" id="PF25005">
    <property type="entry name" value="PSF2_N"/>
    <property type="match status" value="1"/>
</dbReference>